<comment type="caution">
    <text evidence="2">The sequence shown here is derived from an EMBL/GenBank/DDBJ whole genome shotgun (WGS) entry which is preliminary data.</text>
</comment>
<name>A0AAW1VHY2_RUBAR</name>
<sequence>MLISPETLCLIHRIAALSSTVSLLILDSPFQTTTVLFPRRHCRPCLHSLRREAQTTLLPSPCTKPTTPPFSASSRVPSQIPNSQQNHQATGDPSSPSAVLLAAAPKTSSLPLAL</sequence>
<evidence type="ECO:0000313" key="3">
    <source>
        <dbReference type="Proteomes" id="UP001457282"/>
    </source>
</evidence>
<keyword evidence="3" id="KW-1185">Reference proteome</keyword>
<feature type="compositionally biased region" description="Polar residues" evidence="1">
    <location>
        <begin position="57"/>
        <end position="92"/>
    </location>
</feature>
<dbReference type="EMBL" id="JBEDUW010000258">
    <property type="protein sequence ID" value="KAK9902455.1"/>
    <property type="molecule type" value="Genomic_DNA"/>
</dbReference>
<evidence type="ECO:0000256" key="1">
    <source>
        <dbReference type="SAM" id="MobiDB-lite"/>
    </source>
</evidence>
<proteinExistence type="predicted"/>
<gene>
    <name evidence="2" type="ORF">M0R45_001694</name>
</gene>
<dbReference type="Proteomes" id="UP001457282">
    <property type="component" value="Unassembled WGS sequence"/>
</dbReference>
<organism evidence="2 3">
    <name type="scientific">Rubus argutus</name>
    <name type="common">Southern blackberry</name>
    <dbReference type="NCBI Taxonomy" id="59490"/>
    <lineage>
        <taxon>Eukaryota</taxon>
        <taxon>Viridiplantae</taxon>
        <taxon>Streptophyta</taxon>
        <taxon>Embryophyta</taxon>
        <taxon>Tracheophyta</taxon>
        <taxon>Spermatophyta</taxon>
        <taxon>Magnoliopsida</taxon>
        <taxon>eudicotyledons</taxon>
        <taxon>Gunneridae</taxon>
        <taxon>Pentapetalae</taxon>
        <taxon>rosids</taxon>
        <taxon>fabids</taxon>
        <taxon>Rosales</taxon>
        <taxon>Rosaceae</taxon>
        <taxon>Rosoideae</taxon>
        <taxon>Rosoideae incertae sedis</taxon>
        <taxon>Rubus</taxon>
    </lineage>
</organism>
<reference evidence="2 3" key="1">
    <citation type="journal article" date="2023" name="G3 (Bethesda)">
        <title>A chromosome-length genome assembly and annotation of blackberry (Rubus argutus, cv. 'Hillquist').</title>
        <authorList>
            <person name="Bruna T."/>
            <person name="Aryal R."/>
            <person name="Dudchenko O."/>
            <person name="Sargent D.J."/>
            <person name="Mead D."/>
            <person name="Buti M."/>
            <person name="Cavallini A."/>
            <person name="Hytonen T."/>
            <person name="Andres J."/>
            <person name="Pham M."/>
            <person name="Weisz D."/>
            <person name="Mascagni F."/>
            <person name="Usai G."/>
            <person name="Natali L."/>
            <person name="Bassil N."/>
            <person name="Fernandez G.E."/>
            <person name="Lomsadze A."/>
            <person name="Armour M."/>
            <person name="Olukolu B."/>
            <person name="Poorten T."/>
            <person name="Britton C."/>
            <person name="Davik J."/>
            <person name="Ashrafi H."/>
            <person name="Aiden E.L."/>
            <person name="Borodovsky M."/>
            <person name="Worthington M."/>
        </authorList>
    </citation>
    <scope>NUCLEOTIDE SEQUENCE [LARGE SCALE GENOMIC DNA]</scope>
    <source>
        <strain evidence="2">PI 553951</strain>
    </source>
</reference>
<dbReference type="AlphaFoldDB" id="A0AAW1VHY2"/>
<evidence type="ECO:0000313" key="2">
    <source>
        <dbReference type="EMBL" id="KAK9902455.1"/>
    </source>
</evidence>
<feature type="region of interest" description="Disordered" evidence="1">
    <location>
        <begin position="57"/>
        <end position="98"/>
    </location>
</feature>
<protein>
    <submittedName>
        <fullName evidence="2">Uncharacterized protein</fullName>
    </submittedName>
</protein>
<accession>A0AAW1VHY2</accession>